<dbReference type="RefSeq" id="WP_055439426.1">
    <property type="nucleotide sequence ID" value="NZ_CYHB01000005.1"/>
</dbReference>
<protein>
    <submittedName>
        <fullName evidence="3">TrkA-N domain</fullName>
    </submittedName>
</protein>
<feature type="transmembrane region" description="Helical" evidence="1">
    <location>
        <begin position="66"/>
        <end position="95"/>
    </location>
</feature>
<organism evidence="3 4">
    <name type="scientific">Pseudidiomarina woesei</name>
    <dbReference type="NCBI Taxonomy" id="1381080"/>
    <lineage>
        <taxon>Bacteria</taxon>
        <taxon>Pseudomonadati</taxon>
        <taxon>Pseudomonadota</taxon>
        <taxon>Gammaproteobacteria</taxon>
        <taxon>Alteromonadales</taxon>
        <taxon>Idiomarinaceae</taxon>
        <taxon>Pseudidiomarina</taxon>
    </lineage>
</organism>
<dbReference type="InterPro" id="IPR003148">
    <property type="entry name" value="RCK_N"/>
</dbReference>
<evidence type="ECO:0000256" key="1">
    <source>
        <dbReference type="SAM" id="Phobius"/>
    </source>
</evidence>
<evidence type="ECO:0000313" key="3">
    <source>
        <dbReference type="EMBL" id="CUA87348.1"/>
    </source>
</evidence>
<dbReference type="Gene3D" id="6.20.350.10">
    <property type="match status" value="1"/>
</dbReference>
<dbReference type="InterPro" id="IPR036291">
    <property type="entry name" value="NAD(P)-bd_dom_sf"/>
</dbReference>
<evidence type="ECO:0000259" key="2">
    <source>
        <dbReference type="Pfam" id="PF02254"/>
    </source>
</evidence>
<dbReference type="SUPFAM" id="SSF51735">
    <property type="entry name" value="NAD(P)-binding Rossmann-fold domains"/>
    <property type="match status" value="1"/>
</dbReference>
<name>A0A0K6H9B8_9GAMM</name>
<dbReference type="GO" id="GO:0006813">
    <property type="term" value="P:potassium ion transport"/>
    <property type="evidence" value="ECO:0007669"/>
    <property type="project" value="InterPro"/>
</dbReference>
<proteinExistence type="predicted"/>
<dbReference type="Proteomes" id="UP000182598">
    <property type="component" value="Unassembled WGS sequence"/>
</dbReference>
<feature type="transmembrane region" description="Helical" evidence="1">
    <location>
        <begin position="15"/>
        <end position="37"/>
    </location>
</feature>
<dbReference type="Pfam" id="PF02254">
    <property type="entry name" value="TrkA_N"/>
    <property type="match status" value="1"/>
</dbReference>
<sequence length="623" mass="69355">MAQAEHVLTVNTLRIMLYACVAFTVLFGIGVYGFLLFGSSWLQAIYGTVKLVLVDAPDAILQRGNWALVVAAFTLPLFPAAAILSLLGAAAGVQWQLLRVVAKPRRHVFLGAGKMAASVAQTLGARGEKSLIAIDQNIEGQHALSIAAQAGALVLQHDVNNSLLLRKLRLQRADTIYVFTGDDQQNLVIARKVIHQLKNARNSPRLVINIESANVLSLVTEEESFRAYQRRAELLWFSGPHQKAREITKRFPIRQVSSQQQPGPVHVGIVGQGADAEALLLQLAKQNSVLRDERLHITLLGSDPQRFAAFMLNYPMLSTANSDPEYGGVAPNIQLNFMQIGDAGVTPQVVRASIKAQQNEPFQVVYIIEPNDYQAITETVRLCQVMTAMNMTARVVTCIAGNEFESLAQVHKAVAHFGAALDKVTWFHALADLFDRHEHYPGELSDIFGLLVHSAYRAIYTEPPLQAHQANLQTEFEQRLHRVAAAAKHEWLTQLPEAFKASSRQSGDHIFVKLRELGFQLRLRKPNDEAGIEAGLLGELNTAISEHIDALLRLEHTRFTNERLLDGWLFHVSNDKSLKLNKTLIPFADLSPHEVLKDEVIIRVMPVLLRHPHVQQYYVLKKI</sequence>
<keyword evidence="4" id="KW-1185">Reference proteome</keyword>
<evidence type="ECO:0000313" key="4">
    <source>
        <dbReference type="Proteomes" id="UP000182598"/>
    </source>
</evidence>
<dbReference type="Gene3D" id="3.40.50.720">
    <property type="entry name" value="NAD(P)-binding Rossmann-like Domain"/>
    <property type="match status" value="1"/>
</dbReference>
<feature type="domain" description="RCK N-terminal" evidence="2">
    <location>
        <begin position="109"/>
        <end position="200"/>
    </location>
</feature>
<dbReference type="EMBL" id="CYHB01000005">
    <property type="protein sequence ID" value="CUA87348.1"/>
    <property type="molecule type" value="Genomic_DNA"/>
</dbReference>
<accession>A0A0K6H9B8</accession>
<keyword evidence="1" id="KW-0812">Transmembrane</keyword>
<dbReference type="OrthoDB" id="5665572at2"/>
<gene>
    <name evidence="3" type="ORF">Ga0061064_1773</name>
</gene>
<dbReference type="AlphaFoldDB" id="A0A0K6H9B8"/>
<keyword evidence="1" id="KW-0472">Membrane</keyword>
<keyword evidence="1" id="KW-1133">Transmembrane helix</keyword>
<reference evidence="4" key="1">
    <citation type="submission" date="2015-08" db="EMBL/GenBank/DDBJ databases">
        <authorList>
            <person name="Varghese N."/>
        </authorList>
    </citation>
    <scope>NUCLEOTIDE SEQUENCE [LARGE SCALE GENOMIC DNA]</scope>
    <source>
        <strain evidence="4">DSM 27808</strain>
    </source>
</reference>